<feature type="region of interest" description="Disordered" evidence="1">
    <location>
        <begin position="1"/>
        <end position="28"/>
    </location>
</feature>
<dbReference type="PANTHER" id="PTHR33517:SF2">
    <property type="entry name" value="PROTEIN FAM170B"/>
    <property type="match status" value="1"/>
</dbReference>
<protein>
    <recommendedName>
        <fullName evidence="2">C2H2-type domain-containing protein</fullName>
    </recommendedName>
</protein>
<dbReference type="InterPro" id="IPR013087">
    <property type="entry name" value="Znf_C2H2_type"/>
</dbReference>
<dbReference type="InterPro" id="IPR040879">
    <property type="entry name" value="Spt46-like"/>
</dbReference>
<dbReference type="PROSITE" id="PS00028">
    <property type="entry name" value="ZINC_FINGER_C2H2_1"/>
    <property type="match status" value="1"/>
</dbReference>
<reference evidence="3" key="1">
    <citation type="submission" date="2025-08" db="UniProtKB">
        <authorList>
            <consortium name="Ensembl"/>
        </authorList>
    </citation>
    <scope>IDENTIFICATION</scope>
</reference>
<evidence type="ECO:0000256" key="1">
    <source>
        <dbReference type="SAM" id="MobiDB-lite"/>
    </source>
</evidence>
<organism evidence="3 4">
    <name type="scientific">Chelonoidis abingdonii</name>
    <name type="common">Abingdon island giant tortoise</name>
    <name type="synonym">Testudo abingdonii</name>
    <dbReference type="NCBI Taxonomy" id="106734"/>
    <lineage>
        <taxon>Eukaryota</taxon>
        <taxon>Metazoa</taxon>
        <taxon>Chordata</taxon>
        <taxon>Craniata</taxon>
        <taxon>Vertebrata</taxon>
        <taxon>Euteleostomi</taxon>
        <taxon>Archelosauria</taxon>
        <taxon>Testudinata</taxon>
        <taxon>Testudines</taxon>
        <taxon>Cryptodira</taxon>
        <taxon>Durocryptodira</taxon>
        <taxon>Testudinoidea</taxon>
        <taxon>Testudinidae</taxon>
        <taxon>Chelonoidis</taxon>
    </lineage>
</organism>
<dbReference type="OMA" id="GVEPMAF"/>
<dbReference type="Pfam" id="PF17734">
    <property type="entry name" value="Spt46"/>
    <property type="match status" value="1"/>
</dbReference>
<evidence type="ECO:0000313" key="3">
    <source>
        <dbReference type="Ensembl" id="ENSCABP00000005885.1"/>
    </source>
</evidence>
<name>A0A8C0ILY2_CHEAB</name>
<feature type="compositionally biased region" description="Basic residues" evidence="1">
    <location>
        <begin position="9"/>
        <end position="20"/>
    </location>
</feature>
<accession>A0A8C0ILY2</accession>
<dbReference type="Proteomes" id="UP000694404">
    <property type="component" value="Unplaced"/>
</dbReference>
<evidence type="ECO:0000259" key="2">
    <source>
        <dbReference type="PROSITE" id="PS00028"/>
    </source>
</evidence>
<dbReference type="PANTHER" id="PTHR33517">
    <property type="entry name" value="PROTEIN FAM170B-RELATED"/>
    <property type="match status" value="1"/>
</dbReference>
<dbReference type="AlphaFoldDB" id="A0A8C0ILY2"/>
<proteinExistence type="predicted"/>
<feature type="domain" description="C2H2-type" evidence="2">
    <location>
        <begin position="159"/>
        <end position="181"/>
    </location>
</feature>
<sequence length="272" mass="29371">GTQGGSTRPKSKSPRTHHSSTRGVEPMAFNRLCPQPSCEPPSAGVKRKCSAHVREAEGKGEEKSLYYMKVQAVNGVLVAWKTGTGFEAISKRPRIFKAKYSGGESFAGSDLSSSHTKAELGDVDQEAESGARGPAEEAPQQPTGEPPEWLLTIEQGVRCLACCRVFPSLEVLTQHVKQGLHEGFSCRVYYRVLGQMRARQRSQKRRVLGPWGKEPKPGALEMGTARCCPGAVSQAAPGNHARVTDVRAGAELWGRVSIPPGPGLHGHRQDVL</sequence>
<dbReference type="GO" id="GO:0009566">
    <property type="term" value="P:fertilization"/>
    <property type="evidence" value="ECO:0007669"/>
    <property type="project" value="TreeGrafter"/>
</dbReference>
<dbReference type="GeneTree" id="ENSGT00960000192959"/>
<dbReference type="Ensembl" id="ENSCABT00000006402.1">
    <property type="protein sequence ID" value="ENSCABP00000005885.1"/>
    <property type="gene ID" value="ENSCABG00000004415.1"/>
</dbReference>
<reference evidence="3" key="2">
    <citation type="submission" date="2025-09" db="UniProtKB">
        <authorList>
            <consortium name="Ensembl"/>
        </authorList>
    </citation>
    <scope>IDENTIFICATION</scope>
</reference>
<evidence type="ECO:0000313" key="4">
    <source>
        <dbReference type="Proteomes" id="UP000694404"/>
    </source>
</evidence>
<keyword evidence="4" id="KW-1185">Reference proteome</keyword>
<feature type="region of interest" description="Disordered" evidence="1">
    <location>
        <begin position="106"/>
        <end position="147"/>
    </location>
</feature>